<evidence type="ECO:0000256" key="1">
    <source>
        <dbReference type="ARBA" id="ARBA00009330"/>
    </source>
</evidence>
<dbReference type="AlphaFoldDB" id="A0AA37WRP1"/>
<comment type="similarity">
    <text evidence="1">Belongs to the OmpW/AlkL family.</text>
</comment>
<reference evidence="4" key="1">
    <citation type="journal article" date="2019" name="Int. J. Syst. Evol. Microbiol.">
        <title>The Global Catalogue of Microorganisms (GCM) 10K type strain sequencing project: providing services to taxonomists for standard genome sequencing and annotation.</title>
        <authorList>
            <consortium name="The Broad Institute Genomics Platform"/>
            <consortium name="The Broad Institute Genome Sequencing Center for Infectious Disease"/>
            <person name="Wu L."/>
            <person name="Ma J."/>
        </authorList>
    </citation>
    <scope>NUCLEOTIDE SEQUENCE [LARGE SCALE GENOMIC DNA]</scope>
    <source>
        <strain evidence="4">NBRC 103632</strain>
    </source>
</reference>
<dbReference type="PANTHER" id="PTHR36920:SF1">
    <property type="entry name" value="OUTER MEMBRANE PROTEIN W"/>
    <property type="match status" value="1"/>
</dbReference>
<proteinExistence type="inferred from homology"/>
<dbReference type="EMBL" id="BSPL01000004">
    <property type="protein sequence ID" value="GLS68233.1"/>
    <property type="molecule type" value="Genomic_DNA"/>
</dbReference>
<evidence type="ECO:0000313" key="3">
    <source>
        <dbReference type="EMBL" id="GLS68233.1"/>
    </source>
</evidence>
<dbReference type="Pfam" id="PF03922">
    <property type="entry name" value="OmpW"/>
    <property type="match status" value="1"/>
</dbReference>
<dbReference type="GO" id="GO:0019867">
    <property type="term" value="C:outer membrane"/>
    <property type="evidence" value="ECO:0007669"/>
    <property type="project" value="InterPro"/>
</dbReference>
<dbReference type="RefSeq" id="WP_348529379.1">
    <property type="nucleotide sequence ID" value="NZ_BSPL01000004.1"/>
</dbReference>
<evidence type="ECO:0000256" key="2">
    <source>
        <dbReference type="SAM" id="SignalP"/>
    </source>
</evidence>
<name>A0AA37WRP1_9HYPH</name>
<feature type="chain" id="PRO_5041276732" evidence="2">
    <location>
        <begin position="22"/>
        <end position="226"/>
    </location>
</feature>
<keyword evidence="2" id="KW-0732">Signal</keyword>
<protein>
    <submittedName>
        <fullName evidence="3">Outer membrane protein</fullName>
    </submittedName>
</protein>
<organism evidence="3 4">
    <name type="scientific">Methylobacterium tardum</name>
    <dbReference type="NCBI Taxonomy" id="374432"/>
    <lineage>
        <taxon>Bacteria</taxon>
        <taxon>Pseudomonadati</taxon>
        <taxon>Pseudomonadota</taxon>
        <taxon>Alphaproteobacteria</taxon>
        <taxon>Hyphomicrobiales</taxon>
        <taxon>Methylobacteriaceae</taxon>
        <taxon>Methylobacterium</taxon>
    </lineage>
</organism>
<comment type="caution">
    <text evidence="3">The sequence shown here is derived from an EMBL/GenBank/DDBJ whole genome shotgun (WGS) entry which is preliminary data.</text>
</comment>
<evidence type="ECO:0000313" key="4">
    <source>
        <dbReference type="Proteomes" id="UP001157440"/>
    </source>
</evidence>
<dbReference type="PANTHER" id="PTHR36920">
    <property type="match status" value="1"/>
</dbReference>
<keyword evidence="4" id="KW-1185">Reference proteome</keyword>
<dbReference type="Proteomes" id="UP001157440">
    <property type="component" value="Unassembled WGS sequence"/>
</dbReference>
<sequence length="226" mass="23387">MLIRGAATLVASVLAASATWAADLDAPREAMAPVLGPQPFYLHVGVAGIFNDPRAHISVASAPIPGAAVKIADRATFAVEAGYFIAANIAVSVSGGVPPISKVEAAGTLSGLGAIGKTQGGPIAATVHYHFGELGAFQPYIGAGVSALVVFSDEDRLLRRYRTEEAVGVVLQAGFDLMLDAHWGVFFDAKKGFIATNTRGYLTGLPAHSSVSLDPVVLHSGLTYRF</sequence>
<dbReference type="GO" id="GO:0055085">
    <property type="term" value="P:transmembrane transport"/>
    <property type="evidence" value="ECO:0007669"/>
    <property type="project" value="TreeGrafter"/>
</dbReference>
<dbReference type="SUPFAM" id="SSF56925">
    <property type="entry name" value="OMPA-like"/>
    <property type="match status" value="1"/>
</dbReference>
<dbReference type="InterPro" id="IPR011250">
    <property type="entry name" value="OMP/PagP_B-barrel"/>
</dbReference>
<dbReference type="InterPro" id="IPR005618">
    <property type="entry name" value="OMPW"/>
</dbReference>
<dbReference type="Gene3D" id="2.40.160.20">
    <property type="match status" value="1"/>
</dbReference>
<accession>A0AA37WRP1</accession>
<feature type="signal peptide" evidence="2">
    <location>
        <begin position="1"/>
        <end position="21"/>
    </location>
</feature>
<gene>
    <name evidence="3" type="ORF">GCM10007890_02450</name>
</gene>